<dbReference type="SUPFAM" id="SSF54631">
    <property type="entry name" value="CBS-domain pair"/>
    <property type="match status" value="2"/>
</dbReference>
<keyword evidence="1" id="KW-0677">Repeat</keyword>
<dbReference type="InterPro" id="IPR050511">
    <property type="entry name" value="AMPK_gamma/SDS23_families"/>
</dbReference>
<evidence type="ECO:0000256" key="3">
    <source>
        <dbReference type="PROSITE-ProRule" id="PRU00703"/>
    </source>
</evidence>
<evidence type="ECO:0000256" key="1">
    <source>
        <dbReference type="ARBA" id="ARBA00022737"/>
    </source>
</evidence>
<evidence type="ECO:0000259" key="6">
    <source>
        <dbReference type="PROSITE" id="PS51371"/>
    </source>
</evidence>
<dbReference type="InterPro" id="IPR046342">
    <property type="entry name" value="CBS_dom_sf"/>
</dbReference>
<evidence type="ECO:0000256" key="2">
    <source>
        <dbReference type="ARBA" id="ARBA00023122"/>
    </source>
</evidence>
<dbReference type="InterPro" id="IPR000270">
    <property type="entry name" value="PB1_dom"/>
</dbReference>
<evidence type="ECO:0000259" key="7">
    <source>
        <dbReference type="PROSITE" id="PS51745"/>
    </source>
</evidence>
<feature type="region of interest" description="Disordered" evidence="4">
    <location>
        <begin position="1"/>
        <end position="30"/>
    </location>
</feature>
<keyword evidence="2 3" id="KW-0129">CBS domain</keyword>
<dbReference type="PROSITE" id="PS51371">
    <property type="entry name" value="CBS"/>
    <property type="match status" value="3"/>
</dbReference>
<dbReference type="Gene3D" id="3.10.20.90">
    <property type="entry name" value="Phosphatidylinositol 3-kinase Catalytic Subunit, Chain A, domain 1"/>
    <property type="match status" value="1"/>
</dbReference>
<dbReference type="SMART" id="SM00116">
    <property type="entry name" value="CBS"/>
    <property type="match status" value="4"/>
</dbReference>
<dbReference type="PANTHER" id="PTHR13780">
    <property type="entry name" value="AMP-ACTIVATED PROTEIN KINASE, GAMMA REGULATORY SUBUNIT"/>
    <property type="match status" value="1"/>
</dbReference>
<proteinExistence type="predicted"/>
<dbReference type="CDD" id="cd17781">
    <property type="entry name" value="CBS_pair_MUG70_1"/>
    <property type="match status" value="1"/>
</dbReference>
<accession>A0ABC8JJX0</accession>
<dbReference type="PROSITE" id="PS51745">
    <property type="entry name" value="PB1"/>
    <property type="match status" value="1"/>
</dbReference>
<feature type="transmembrane region" description="Helical" evidence="5">
    <location>
        <begin position="509"/>
        <end position="530"/>
    </location>
</feature>
<gene>
    <name evidence="8" type="ORF">ERUC_LOCUS12167</name>
</gene>
<dbReference type="InterPro" id="IPR000644">
    <property type="entry name" value="CBS_dom"/>
</dbReference>
<feature type="region of interest" description="Disordered" evidence="4">
    <location>
        <begin position="367"/>
        <end position="389"/>
    </location>
</feature>
<evidence type="ECO:0000256" key="5">
    <source>
        <dbReference type="SAM" id="Phobius"/>
    </source>
</evidence>
<keyword evidence="5" id="KW-0472">Membrane</keyword>
<dbReference type="SUPFAM" id="SSF54277">
    <property type="entry name" value="CAD &amp; PB1 domains"/>
    <property type="match status" value="1"/>
</dbReference>
<sequence length="535" mass="58183">MASQGGSSRRSLSSLQGGKKKSMDFGDTTRRSLTVSRSPLGLTGGERTVKRLRLSKAITVPATTTIYDACKNMASRKVDALLLTDSNEMLCGILTDRDIATRVISQEVNVEETPVSTVMTKNPMFVLSESLAVEALQKMVLGKFRHLPVVENGEVIALLDIAKCLYDAIARMERAAEKGKAIAAAVEGVERSWGTNTSVPNTFIETLRDRMFRPSLSTIIPDDTNVLKVSPADTVLTVAKKMVELKSSCAVVMIEDKLGGIFTSKDILMRVVAENLPPSETTMEQVMTPNPESTTVDTPIVEALHIMHEGKFLHLPVTDKEGDVVAVVDVIQVTHAAVATAGTTAGIGNEATNTMMQKFWDSAMALSPNEEDEDTRSENSLKVASEAETGKSLSLPNTFSFKFEDKKHRMHRFISDTGSLTEVVTAILQRLGDDIDSDIPHIFYEDEDLDKVLLASDSDLQAAIDHAKSIGWKSLRLYLDDSRKGKGRRRRATVSAEAMEYVEKDGWGATYSGVAAGAALVAGLGFMAYLRRAGE</sequence>
<dbReference type="Pfam" id="PF00564">
    <property type="entry name" value="PB1"/>
    <property type="match status" value="1"/>
</dbReference>
<evidence type="ECO:0000256" key="4">
    <source>
        <dbReference type="SAM" id="MobiDB-lite"/>
    </source>
</evidence>
<keyword evidence="5" id="KW-1133">Transmembrane helix</keyword>
<dbReference type="Pfam" id="PF00571">
    <property type="entry name" value="CBS"/>
    <property type="match status" value="4"/>
</dbReference>
<dbReference type="Proteomes" id="UP001642260">
    <property type="component" value="Unassembled WGS sequence"/>
</dbReference>
<reference evidence="8 9" key="1">
    <citation type="submission" date="2022-03" db="EMBL/GenBank/DDBJ databases">
        <authorList>
            <person name="Macdonald S."/>
            <person name="Ahmed S."/>
            <person name="Newling K."/>
        </authorList>
    </citation>
    <scope>NUCLEOTIDE SEQUENCE [LARGE SCALE GENOMIC DNA]</scope>
</reference>
<dbReference type="InterPro" id="IPR053793">
    <property type="entry name" value="PB1-like"/>
</dbReference>
<dbReference type="SMART" id="SM00666">
    <property type="entry name" value="PB1"/>
    <property type="match status" value="1"/>
</dbReference>
<feature type="domain" description="CBS" evidence="6">
    <location>
        <begin position="53"/>
        <end position="112"/>
    </location>
</feature>
<protein>
    <submittedName>
        <fullName evidence="8">Uncharacterized protein</fullName>
    </submittedName>
</protein>
<name>A0ABC8JJX0_ERUVS</name>
<feature type="compositionally biased region" description="Basic and acidic residues" evidence="4">
    <location>
        <begin position="21"/>
        <end position="30"/>
    </location>
</feature>
<feature type="compositionally biased region" description="Low complexity" evidence="4">
    <location>
        <begin position="1"/>
        <end position="17"/>
    </location>
</feature>
<comment type="caution">
    <text evidence="8">The sequence shown here is derived from an EMBL/GenBank/DDBJ whole genome shotgun (WGS) entry which is preliminary data.</text>
</comment>
<feature type="domain" description="PB1" evidence="7">
    <location>
        <begin position="396"/>
        <end position="482"/>
    </location>
</feature>
<organism evidence="8 9">
    <name type="scientific">Eruca vesicaria subsp. sativa</name>
    <name type="common">Garden rocket</name>
    <name type="synonym">Eruca sativa</name>
    <dbReference type="NCBI Taxonomy" id="29727"/>
    <lineage>
        <taxon>Eukaryota</taxon>
        <taxon>Viridiplantae</taxon>
        <taxon>Streptophyta</taxon>
        <taxon>Embryophyta</taxon>
        <taxon>Tracheophyta</taxon>
        <taxon>Spermatophyta</taxon>
        <taxon>Magnoliopsida</taxon>
        <taxon>eudicotyledons</taxon>
        <taxon>Gunneridae</taxon>
        <taxon>Pentapetalae</taxon>
        <taxon>rosids</taxon>
        <taxon>malvids</taxon>
        <taxon>Brassicales</taxon>
        <taxon>Brassicaceae</taxon>
        <taxon>Brassiceae</taxon>
        <taxon>Eruca</taxon>
    </lineage>
</organism>
<evidence type="ECO:0000313" key="8">
    <source>
        <dbReference type="EMBL" id="CAH8330642.1"/>
    </source>
</evidence>
<dbReference type="EMBL" id="CAKOAT010115266">
    <property type="protein sequence ID" value="CAH8330642.1"/>
    <property type="molecule type" value="Genomic_DNA"/>
</dbReference>
<feature type="domain" description="CBS" evidence="6">
    <location>
        <begin position="287"/>
        <end position="344"/>
    </location>
</feature>
<feature type="domain" description="CBS" evidence="6">
    <location>
        <begin position="219"/>
        <end position="279"/>
    </location>
</feature>
<evidence type="ECO:0000313" key="9">
    <source>
        <dbReference type="Proteomes" id="UP001642260"/>
    </source>
</evidence>
<keyword evidence="5" id="KW-0812">Transmembrane</keyword>
<keyword evidence="9" id="KW-1185">Reference proteome</keyword>
<dbReference type="AlphaFoldDB" id="A0ABC8JJX0"/>
<dbReference type="Gene3D" id="3.10.580.10">
    <property type="entry name" value="CBS-domain"/>
    <property type="match status" value="2"/>
</dbReference>
<dbReference type="PANTHER" id="PTHR13780:SF143">
    <property type="entry name" value="CBS DOMAIN-CONTAINING PROTEIN"/>
    <property type="match status" value="1"/>
</dbReference>